<dbReference type="InterPro" id="IPR014030">
    <property type="entry name" value="Ketoacyl_synth_N"/>
</dbReference>
<organism evidence="6 7">
    <name type="scientific">Pseudonocardia endophytica</name>
    <dbReference type="NCBI Taxonomy" id="401976"/>
    <lineage>
        <taxon>Bacteria</taxon>
        <taxon>Bacillati</taxon>
        <taxon>Actinomycetota</taxon>
        <taxon>Actinomycetes</taxon>
        <taxon>Pseudonocardiales</taxon>
        <taxon>Pseudonocardiaceae</taxon>
        <taxon>Pseudonocardia</taxon>
    </lineage>
</organism>
<reference evidence="6 7" key="1">
    <citation type="submission" date="2019-03" db="EMBL/GenBank/DDBJ databases">
        <title>Sequencing the genomes of 1000 actinobacteria strains.</title>
        <authorList>
            <person name="Klenk H.-P."/>
        </authorList>
    </citation>
    <scope>NUCLEOTIDE SEQUENCE [LARGE SCALE GENOMIC DNA]</scope>
    <source>
        <strain evidence="6 7">DSM 44969</strain>
    </source>
</reference>
<dbReference type="InterPro" id="IPR016039">
    <property type="entry name" value="Thiolase-like"/>
</dbReference>
<dbReference type="SMART" id="SM00825">
    <property type="entry name" value="PKS_KS"/>
    <property type="match status" value="1"/>
</dbReference>
<dbReference type="InterPro" id="IPR014031">
    <property type="entry name" value="Ketoacyl_synth_C"/>
</dbReference>
<dbReference type="EMBL" id="SMFZ01000002">
    <property type="protein sequence ID" value="TCK22218.1"/>
    <property type="molecule type" value="Genomic_DNA"/>
</dbReference>
<dbReference type="PANTHER" id="PTHR11712">
    <property type="entry name" value="POLYKETIDE SYNTHASE-RELATED"/>
    <property type="match status" value="1"/>
</dbReference>
<sequence length="421" mass="42814">MTVLESRPQAHADGQSATTTPVTVTGIGVAAPTGVGTERFWRATLDGTSAIGPITTFDTDGYPVRLAGEIGDVEHADRVAKRLMPQTDRITRIALIAADLALDDAGVDPDALSDYAMGVATTSATGGLEFGQRELEKLWGSGWQSVSAYMSFAWYYAVHTGQISIKNGMRGPGGVVVSEQAGGLDMLSFARRRVRRGTPVMTTGGLDSMLCPYGVAIQGTDPDVSVRTDPARAYLPFEADASGYVPGEGGAILVVEDTGAARARGAGAGYGTVAGYGAAFDPAPSTSGGAGLARAARTALRDAGIAAADVDVVYADAAGSPALDDAEATALTALFGERGVPVAAPKAAYGRLLSGGAPVDVVSALLTLRDGVVPPTVNVRPDAVDPRVDLVTGGPRPVPAATAMVLARGRGGFASAVVLTR</sequence>
<evidence type="ECO:0000313" key="6">
    <source>
        <dbReference type="EMBL" id="TCK22218.1"/>
    </source>
</evidence>
<evidence type="ECO:0000256" key="3">
    <source>
        <dbReference type="ARBA" id="ARBA00023315"/>
    </source>
</evidence>
<dbReference type="Pfam" id="PF02801">
    <property type="entry name" value="Ketoacyl-synt_C"/>
    <property type="match status" value="1"/>
</dbReference>
<dbReference type="SUPFAM" id="SSF53901">
    <property type="entry name" value="Thiolase-like"/>
    <property type="match status" value="2"/>
</dbReference>
<dbReference type="Gene3D" id="3.40.47.10">
    <property type="match status" value="2"/>
</dbReference>
<dbReference type="Proteomes" id="UP000295560">
    <property type="component" value="Unassembled WGS sequence"/>
</dbReference>
<accession>A0A4R1HK33</accession>
<dbReference type="Pfam" id="PF00109">
    <property type="entry name" value="ketoacyl-synt"/>
    <property type="match status" value="1"/>
</dbReference>
<evidence type="ECO:0000313" key="7">
    <source>
        <dbReference type="Proteomes" id="UP000295560"/>
    </source>
</evidence>
<dbReference type="CDD" id="cd00832">
    <property type="entry name" value="CLF"/>
    <property type="match status" value="1"/>
</dbReference>
<dbReference type="InterPro" id="IPR000794">
    <property type="entry name" value="Beta-ketoacyl_synthase"/>
</dbReference>
<dbReference type="OrthoDB" id="9808669at2"/>
<evidence type="ECO:0000256" key="2">
    <source>
        <dbReference type="ARBA" id="ARBA00022679"/>
    </source>
</evidence>
<comment type="caution">
    <text evidence="6">The sequence shown here is derived from an EMBL/GenBank/DDBJ whole genome shotgun (WGS) entry which is preliminary data.</text>
</comment>
<dbReference type="InterPro" id="IPR020841">
    <property type="entry name" value="PKS_Beta-ketoAc_synthase_dom"/>
</dbReference>
<evidence type="ECO:0000256" key="4">
    <source>
        <dbReference type="RuleBase" id="RU003694"/>
    </source>
</evidence>
<feature type="domain" description="Ketosynthase family 3 (KS3)" evidence="5">
    <location>
        <begin position="19"/>
        <end position="421"/>
    </location>
</feature>
<dbReference type="GO" id="GO:0006633">
    <property type="term" value="P:fatty acid biosynthetic process"/>
    <property type="evidence" value="ECO:0007669"/>
    <property type="project" value="TreeGrafter"/>
</dbReference>
<dbReference type="PROSITE" id="PS52004">
    <property type="entry name" value="KS3_2"/>
    <property type="match status" value="1"/>
</dbReference>
<comment type="similarity">
    <text evidence="1 4">Belongs to the thiolase-like superfamily. Beta-ketoacyl-ACP synthases family.</text>
</comment>
<dbReference type="PANTHER" id="PTHR11712:SF322">
    <property type="entry name" value="POLYKETIDE BETA-KETOACYL SYNTHASE 2-RELATED"/>
    <property type="match status" value="1"/>
</dbReference>
<dbReference type="AlphaFoldDB" id="A0A4R1HK33"/>
<gene>
    <name evidence="6" type="ORF">EV378_6218</name>
</gene>
<proteinExistence type="inferred from homology"/>
<keyword evidence="2 4" id="KW-0808">Transferase</keyword>
<name>A0A4R1HK33_PSEEN</name>
<protein>
    <submittedName>
        <fullName evidence="6">Act minimal PKS chain-length factor (CLF/KS beta)</fullName>
    </submittedName>
</protein>
<evidence type="ECO:0000259" key="5">
    <source>
        <dbReference type="PROSITE" id="PS52004"/>
    </source>
</evidence>
<keyword evidence="3" id="KW-0012">Acyltransferase</keyword>
<dbReference type="RefSeq" id="WP_132430913.1">
    <property type="nucleotide sequence ID" value="NZ_SMFZ01000002.1"/>
</dbReference>
<dbReference type="GO" id="GO:0004315">
    <property type="term" value="F:3-oxoacyl-[acyl-carrier-protein] synthase activity"/>
    <property type="evidence" value="ECO:0007669"/>
    <property type="project" value="TreeGrafter"/>
</dbReference>
<keyword evidence="7" id="KW-1185">Reference proteome</keyword>
<evidence type="ECO:0000256" key="1">
    <source>
        <dbReference type="ARBA" id="ARBA00008467"/>
    </source>
</evidence>